<reference evidence="9 10" key="1">
    <citation type="submission" date="2016-07" db="EMBL/GenBank/DDBJ databases">
        <title>Pervasive Adenine N6-methylation of Active Genes in Fungi.</title>
        <authorList>
            <consortium name="DOE Joint Genome Institute"/>
            <person name="Mondo S.J."/>
            <person name="Dannebaum R.O."/>
            <person name="Kuo R.C."/>
            <person name="Labutti K."/>
            <person name="Haridas S."/>
            <person name="Kuo A."/>
            <person name="Salamov A."/>
            <person name="Ahrendt S.R."/>
            <person name="Lipzen A."/>
            <person name="Sullivan W."/>
            <person name="Andreopoulos W.B."/>
            <person name="Clum A."/>
            <person name="Lindquist E."/>
            <person name="Daum C."/>
            <person name="Ramamoorthy G.K."/>
            <person name="Gryganskyi A."/>
            <person name="Culley D."/>
            <person name="Magnuson J.K."/>
            <person name="James T.Y."/>
            <person name="O'Malley M.A."/>
            <person name="Stajich J.E."/>
            <person name="Spatafora J.W."/>
            <person name="Visel A."/>
            <person name="Grigoriev I.V."/>
        </authorList>
    </citation>
    <scope>NUCLEOTIDE SEQUENCE [LARGE SCALE GENOMIC DNA]</scope>
    <source>
        <strain evidence="9 10">PL171</strain>
    </source>
</reference>
<keyword evidence="4" id="KW-0547">Nucleotide-binding</keyword>
<dbReference type="EMBL" id="MCFL01000007">
    <property type="protein sequence ID" value="ORZ38790.1"/>
    <property type="molecule type" value="Genomic_DNA"/>
</dbReference>
<feature type="domain" description="AAA+ ATPase" evidence="8">
    <location>
        <begin position="91"/>
        <end position="232"/>
    </location>
</feature>
<name>A0A1Y2HW11_9FUNG</name>
<dbReference type="CDD" id="cd19509">
    <property type="entry name" value="RecA-like_VPS4-like"/>
    <property type="match status" value="1"/>
</dbReference>
<evidence type="ECO:0000313" key="9">
    <source>
        <dbReference type="EMBL" id="ORZ38790.1"/>
    </source>
</evidence>
<dbReference type="AlphaFoldDB" id="A0A1Y2HW11"/>
<dbReference type="Pfam" id="PF00004">
    <property type="entry name" value="AAA"/>
    <property type="match status" value="1"/>
</dbReference>
<keyword evidence="10" id="KW-1185">Reference proteome</keyword>
<evidence type="ECO:0000256" key="6">
    <source>
        <dbReference type="ARBA" id="ARBA00023212"/>
    </source>
</evidence>
<comment type="subcellular location">
    <subcellularLocation>
        <location evidence="1">Cytoplasm</location>
        <location evidence="1">Cytoskeleton</location>
        <location evidence="1">Spindle pole</location>
    </subcellularLocation>
</comment>
<dbReference type="GO" id="GO:0000922">
    <property type="term" value="C:spindle pole"/>
    <property type="evidence" value="ECO:0007669"/>
    <property type="project" value="UniProtKB-SubCell"/>
</dbReference>
<protein>
    <submittedName>
        <fullName evidence="9">p-loop containing nucleoside triphosphate hydrolase protein</fullName>
    </submittedName>
</protein>
<evidence type="ECO:0000256" key="4">
    <source>
        <dbReference type="ARBA" id="ARBA00022741"/>
    </source>
</evidence>
<dbReference type="InterPro" id="IPR003959">
    <property type="entry name" value="ATPase_AAA_core"/>
</dbReference>
<accession>A0A1Y2HW11</accession>
<evidence type="ECO:0000256" key="7">
    <source>
        <dbReference type="ARBA" id="ARBA00023235"/>
    </source>
</evidence>
<evidence type="ECO:0000313" key="10">
    <source>
        <dbReference type="Proteomes" id="UP000193411"/>
    </source>
</evidence>
<keyword evidence="9" id="KW-0378">Hydrolase</keyword>
<dbReference type="Gene3D" id="3.40.50.300">
    <property type="entry name" value="P-loop containing nucleotide triphosphate hydrolases"/>
    <property type="match status" value="1"/>
</dbReference>
<sequence length="353" mass="39301">MDAASMAVPCGALPEEVSLPFQRLLKAIPYSVNNEFRDLAAIVTRDIYQENPGVYFKDIAGLEHAKSLIKEAVVFPIRYPELFQPADLLSPWRGVLLHGPPGTGKTLLAKAVATECKTTFFHVSASSLVSKWRGDSEKLVRVLFELARHHAPSTIFLDEVESLMGQRGSEQGEHEGSRRMKTELLVQLDGMTSGSSKDRKPVFFLAATNMPWELDLALLRRLEKRIFVDLPDRDSRRQILERSLPLDATDALGNLLVDRALDYDQLADLTEGFSGSDLRGVAKEALMIPLRSILAQLEGLCLSQDEPAADQCVTKRQAVTTEMVLEALKRTRMTAGNATRDMHCQWAEDYGCM</sequence>
<dbReference type="SUPFAM" id="SSF52540">
    <property type="entry name" value="P-loop containing nucleoside triphosphate hydrolases"/>
    <property type="match status" value="1"/>
</dbReference>
<evidence type="ECO:0000256" key="3">
    <source>
        <dbReference type="ARBA" id="ARBA00022701"/>
    </source>
</evidence>
<dbReference type="GO" id="GO:0005874">
    <property type="term" value="C:microtubule"/>
    <property type="evidence" value="ECO:0007669"/>
    <property type="project" value="UniProtKB-KW"/>
</dbReference>
<evidence type="ECO:0000259" key="8">
    <source>
        <dbReference type="SMART" id="SM00382"/>
    </source>
</evidence>
<keyword evidence="6" id="KW-0206">Cytoskeleton</keyword>
<dbReference type="STRING" id="765915.A0A1Y2HW11"/>
<dbReference type="SMART" id="SM00382">
    <property type="entry name" value="AAA"/>
    <property type="match status" value="1"/>
</dbReference>
<gene>
    <name evidence="9" type="ORF">BCR44DRAFT_34942</name>
</gene>
<dbReference type="GO" id="GO:0016853">
    <property type="term" value="F:isomerase activity"/>
    <property type="evidence" value="ECO:0007669"/>
    <property type="project" value="UniProtKB-KW"/>
</dbReference>
<evidence type="ECO:0000256" key="2">
    <source>
        <dbReference type="ARBA" id="ARBA00022490"/>
    </source>
</evidence>
<comment type="caution">
    <text evidence="9">The sequence shown here is derived from an EMBL/GenBank/DDBJ whole genome shotgun (WGS) entry which is preliminary data.</text>
</comment>
<dbReference type="Gene3D" id="1.10.8.60">
    <property type="match status" value="1"/>
</dbReference>
<dbReference type="GO" id="GO:0005524">
    <property type="term" value="F:ATP binding"/>
    <property type="evidence" value="ECO:0007669"/>
    <property type="project" value="UniProtKB-KW"/>
</dbReference>
<dbReference type="PANTHER" id="PTHR23074:SF78">
    <property type="entry name" value="KATANIN P60 ATPASE-CONTAINING SUBUNIT A-LIKE 2"/>
    <property type="match status" value="1"/>
</dbReference>
<keyword evidence="3" id="KW-0493">Microtubule</keyword>
<keyword evidence="7" id="KW-0413">Isomerase</keyword>
<evidence type="ECO:0000256" key="5">
    <source>
        <dbReference type="ARBA" id="ARBA00022840"/>
    </source>
</evidence>
<dbReference type="OrthoDB" id="29072at2759"/>
<dbReference type="GO" id="GO:0016887">
    <property type="term" value="F:ATP hydrolysis activity"/>
    <property type="evidence" value="ECO:0007669"/>
    <property type="project" value="InterPro"/>
</dbReference>
<dbReference type="PANTHER" id="PTHR23074">
    <property type="entry name" value="AAA DOMAIN-CONTAINING"/>
    <property type="match status" value="1"/>
</dbReference>
<dbReference type="InterPro" id="IPR003593">
    <property type="entry name" value="AAA+_ATPase"/>
</dbReference>
<dbReference type="FunFam" id="3.40.50.300:FF:000159">
    <property type="entry name" value="Katanin p60 ATPase-containing subunit A1"/>
    <property type="match status" value="1"/>
</dbReference>
<organism evidence="9 10">
    <name type="scientific">Catenaria anguillulae PL171</name>
    <dbReference type="NCBI Taxonomy" id="765915"/>
    <lineage>
        <taxon>Eukaryota</taxon>
        <taxon>Fungi</taxon>
        <taxon>Fungi incertae sedis</taxon>
        <taxon>Blastocladiomycota</taxon>
        <taxon>Blastocladiomycetes</taxon>
        <taxon>Blastocladiales</taxon>
        <taxon>Catenariaceae</taxon>
        <taxon>Catenaria</taxon>
    </lineage>
</organism>
<keyword evidence="5" id="KW-0067">ATP-binding</keyword>
<dbReference type="Proteomes" id="UP000193411">
    <property type="component" value="Unassembled WGS sequence"/>
</dbReference>
<dbReference type="InterPro" id="IPR041569">
    <property type="entry name" value="AAA_lid_3"/>
</dbReference>
<dbReference type="InterPro" id="IPR027417">
    <property type="entry name" value="P-loop_NTPase"/>
</dbReference>
<keyword evidence="2" id="KW-0963">Cytoplasm</keyword>
<evidence type="ECO:0000256" key="1">
    <source>
        <dbReference type="ARBA" id="ARBA00004647"/>
    </source>
</evidence>
<proteinExistence type="predicted"/>
<dbReference type="Pfam" id="PF17862">
    <property type="entry name" value="AAA_lid_3"/>
    <property type="match status" value="1"/>
</dbReference>
<dbReference type="InterPro" id="IPR050304">
    <property type="entry name" value="MT-severing_AAA_ATPase"/>
</dbReference>